<organism evidence="1 2">
    <name type="scientific">Gossypium tomentosum</name>
    <name type="common">Hawaiian cotton</name>
    <name type="synonym">Gossypium sandvicense</name>
    <dbReference type="NCBI Taxonomy" id="34277"/>
    <lineage>
        <taxon>Eukaryota</taxon>
        <taxon>Viridiplantae</taxon>
        <taxon>Streptophyta</taxon>
        <taxon>Embryophyta</taxon>
        <taxon>Tracheophyta</taxon>
        <taxon>Spermatophyta</taxon>
        <taxon>Magnoliopsida</taxon>
        <taxon>eudicotyledons</taxon>
        <taxon>Gunneridae</taxon>
        <taxon>Pentapetalae</taxon>
        <taxon>rosids</taxon>
        <taxon>malvids</taxon>
        <taxon>Malvales</taxon>
        <taxon>Malvaceae</taxon>
        <taxon>Malvoideae</taxon>
        <taxon>Gossypium</taxon>
    </lineage>
</organism>
<reference evidence="1 2" key="1">
    <citation type="submission" date="2019-07" db="EMBL/GenBank/DDBJ databases">
        <title>WGS assembly of Gossypium tomentosum.</title>
        <authorList>
            <person name="Chen Z.J."/>
            <person name="Sreedasyam A."/>
            <person name="Ando A."/>
            <person name="Song Q."/>
            <person name="De L."/>
            <person name="Hulse-Kemp A."/>
            <person name="Ding M."/>
            <person name="Ye W."/>
            <person name="Kirkbride R."/>
            <person name="Jenkins J."/>
            <person name="Plott C."/>
            <person name="Lovell J."/>
            <person name="Lin Y.-M."/>
            <person name="Vaughn R."/>
            <person name="Liu B."/>
            <person name="Li W."/>
            <person name="Simpson S."/>
            <person name="Scheffler B."/>
            <person name="Saski C."/>
            <person name="Grover C."/>
            <person name="Hu G."/>
            <person name="Conover J."/>
            <person name="Carlson J."/>
            <person name="Shu S."/>
            <person name="Boston L."/>
            <person name="Williams M."/>
            <person name="Peterson D."/>
            <person name="Mcgee K."/>
            <person name="Jones D."/>
            <person name="Wendel J."/>
            <person name="Stelly D."/>
            <person name="Grimwood J."/>
            <person name="Schmutz J."/>
        </authorList>
    </citation>
    <scope>NUCLEOTIDE SEQUENCE [LARGE SCALE GENOMIC DNA]</scope>
    <source>
        <strain evidence="1">7179.01</strain>
    </source>
</reference>
<proteinExistence type="predicted"/>
<protein>
    <submittedName>
        <fullName evidence="1">Uncharacterized protein</fullName>
    </submittedName>
</protein>
<keyword evidence="2" id="KW-1185">Reference proteome</keyword>
<evidence type="ECO:0000313" key="2">
    <source>
        <dbReference type="Proteomes" id="UP000322667"/>
    </source>
</evidence>
<accession>A0A5D2MH39</accession>
<dbReference type="Proteomes" id="UP000322667">
    <property type="component" value="Chromosome A13"/>
</dbReference>
<gene>
    <name evidence="1" type="ORF">ES332_A13G052600v1</name>
</gene>
<dbReference type="AlphaFoldDB" id="A0A5D2MH39"/>
<sequence length="31" mass="3396">MDLLLTQSNEEGYAELNFLVTIIPGKCLVNG</sequence>
<name>A0A5D2MH39_GOSTO</name>
<dbReference type="EMBL" id="CM017622">
    <property type="protein sequence ID" value="TYH90498.1"/>
    <property type="molecule type" value="Genomic_DNA"/>
</dbReference>
<evidence type="ECO:0000313" key="1">
    <source>
        <dbReference type="EMBL" id="TYH90498.1"/>
    </source>
</evidence>